<dbReference type="GO" id="GO:0042351">
    <property type="term" value="P:'de novo' GDP-L-fucose biosynthetic process"/>
    <property type="evidence" value="ECO:0007669"/>
    <property type="project" value="UniProtKB-UniRule"/>
</dbReference>
<feature type="binding site" evidence="9">
    <location>
        <begin position="113"/>
        <end position="116"/>
    </location>
    <ligand>
        <name>NADP(+)</name>
        <dbReference type="ChEBI" id="CHEBI:58349"/>
    </ligand>
</feature>
<feature type="binding site" evidence="9">
    <location>
        <position position="210"/>
    </location>
    <ligand>
        <name>substrate</name>
    </ligand>
</feature>
<dbReference type="EC" id="1.1.1.271" evidence="3 9"/>
<feature type="active site" description="Proton donor/acceptor" evidence="9">
    <location>
        <position position="144"/>
    </location>
</feature>
<dbReference type="SUPFAM" id="SSF51735">
    <property type="entry name" value="NAD(P)-binding Rossmann-fold domains"/>
    <property type="match status" value="1"/>
</dbReference>
<dbReference type="Proteomes" id="UP000319449">
    <property type="component" value="Unassembled WGS sequence"/>
</dbReference>
<evidence type="ECO:0000256" key="2">
    <source>
        <dbReference type="ARBA" id="ARBA00005959"/>
    </source>
</evidence>
<feature type="binding site" evidence="9">
    <location>
        <position position="195"/>
    </location>
    <ligand>
        <name>substrate</name>
    </ligand>
</feature>
<comment type="catalytic activity">
    <reaction evidence="8 9">
        <text>GDP-beta-L-fucose + NADP(+) = GDP-4-dehydro-alpha-D-rhamnose + NADPH + H(+)</text>
        <dbReference type="Rhea" id="RHEA:18885"/>
        <dbReference type="ChEBI" id="CHEBI:15378"/>
        <dbReference type="ChEBI" id="CHEBI:57273"/>
        <dbReference type="ChEBI" id="CHEBI:57783"/>
        <dbReference type="ChEBI" id="CHEBI:57964"/>
        <dbReference type="ChEBI" id="CHEBI:58349"/>
        <dbReference type="EC" id="1.1.1.271"/>
    </reaction>
</comment>
<comment type="caution">
    <text evidence="11">The sequence shown here is derived from an EMBL/GenBank/DDBJ whole genome shotgun (WGS) entry which is preliminary data.</text>
</comment>
<dbReference type="PANTHER" id="PTHR43238:SF1">
    <property type="entry name" value="GDP-L-FUCOSE SYNTHASE"/>
    <property type="match status" value="1"/>
</dbReference>
<evidence type="ECO:0000256" key="5">
    <source>
        <dbReference type="ARBA" id="ARBA00023002"/>
    </source>
</evidence>
<dbReference type="InterPro" id="IPR028614">
    <property type="entry name" value="GDP_fucose/colitose_synth"/>
</dbReference>
<evidence type="ECO:0000256" key="7">
    <source>
        <dbReference type="ARBA" id="ARBA00023268"/>
    </source>
</evidence>
<name>A0A562VNF0_9BACT</name>
<feature type="binding site" evidence="9">
    <location>
        <position position="148"/>
    </location>
    <ligand>
        <name>NADP(+)</name>
        <dbReference type="ChEBI" id="CHEBI:58349"/>
    </ligand>
</feature>
<protein>
    <recommendedName>
        <fullName evidence="3 9">GDP-L-fucose synthase</fullName>
        <ecNumber evidence="3 9">1.1.1.271</ecNumber>
    </recommendedName>
    <alternativeName>
        <fullName evidence="9">GDP-4-keto-6-deoxy-D-mannose-3,5-epimerase-4-reductase</fullName>
    </alternativeName>
</protein>
<evidence type="ECO:0000313" key="11">
    <source>
        <dbReference type="EMBL" id="TWJ19301.1"/>
    </source>
</evidence>
<dbReference type="Gene3D" id="3.40.50.720">
    <property type="entry name" value="NAD(P)-binding Rossmann-like Domain"/>
    <property type="match status" value="1"/>
</dbReference>
<comment type="pathway">
    <text evidence="1 9">Nucleotide-sugar biosynthesis; GDP-L-fucose biosynthesis via de novo pathway; GDP-L-fucose from GDP-alpha-D-mannose: step 2/2.</text>
</comment>
<dbReference type="UniPathway" id="UPA00128">
    <property type="reaction ID" value="UER00191"/>
</dbReference>
<feature type="site" description="Important for catalytic activity" evidence="9">
    <location>
        <position position="117"/>
    </location>
</feature>
<feature type="binding site" evidence="9">
    <location>
        <position position="217"/>
    </location>
    <ligand>
        <name>substrate</name>
    </ligand>
</feature>
<feature type="binding site" evidence="9">
    <location>
        <begin position="171"/>
        <end position="174"/>
    </location>
    <ligand>
        <name>NADP(+)</name>
        <dbReference type="ChEBI" id="CHEBI:58349"/>
    </ligand>
</feature>
<feature type="binding site" evidence="9">
    <location>
        <begin position="18"/>
        <end position="24"/>
    </location>
    <ligand>
        <name>NADP(+)</name>
        <dbReference type="ChEBI" id="CHEBI:58349"/>
    </ligand>
</feature>
<dbReference type="RefSeq" id="WP_145022015.1">
    <property type="nucleotide sequence ID" value="NZ_VLLN01000010.1"/>
</dbReference>
<evidence type="ECO:0000256" key="1">
    <source>
        <dbReference type="ARBA" id="ARBA00004883"/>
    </source>
</evidence>
<dbReference type="EMBL" id="VLLN01000010">
    <property type="protein sequence ID" value="TWJ19301.1"/>
    <property type="molecule type" value="Genomic_DNA"/>
</dbReference>
<keyword evidence="7 9" id="KW-0511">Multifunctional enzyme</keyword>
<dbReference type="CDD" id="cd05239">
    <property type="entry name" value="GDP_FS_SDR_e"/>
    <property type="match status" value="1"/>
</dbReference>
<reference evidence="11 12" key="1">
    <citation type="submission" date="2019-07" db="EMBL/GenBank/DDBJ databases">
        <title>Genomic Encyclopedia of Archaeal and Bacterial Type Strains, Phase II (KMG-II): from individual species to whole genera.</title>
        <authorList>
            <person name="Goeker M."/>
        </authorList>
    </citation>
    <scope>NUCLEOTIDE SEQUENCE [LARGE SCALE GENOMIC DNA]</scope>
    <source>
        <strain evidence="11 12">ATCC BAA-1139</strain>
    </source>
</reference>
<comment type="function">
    <text evidence="9">Catalyzes the two-step NADP-dependent conversion of GDP-4-dehydro-6-deoxy-D-mannose to GDP-fucose, involving an epimerase and a reductase reaction.</text>
</comment>
<evidence type="ECO:0000256" key="3">
    <source>
        <dbReference type="ARBA" id="ARBA00012371"/>
    </source>
</evidence>
<keyword evidence="5 9" id="KW-0560">Oxidoreductase</keyword>
<dbReference type="PANTHER" id="PTHR43238">
    <property type="entry name" value="GDP-L-FUCOSE SYNTHASE"/>
    <property type="match status" value="1"/>
</dbReference>
<evidence type="ECO:0000259" key="10">
    <source>
        <dbReference type="Pfam" id="PF01370"/>
    </source>
</evidence>
<evidence type="ECO:0000256" key="4">
    <source>
        <dbReference type="ARBA" id="ARBA00022857"/>
    </source>
</evidence>
<comment type="similarity">
    <text evidence="2 9">Belongs to the NAD(P)-dependent epimerase/dehydratase family. Fucose synthase subfamily.</text>
</comment>
<accession>A0A562VNF0</accession>
<dbReference type="Pfam" id="PF01370">
    <property type="entry name" value="Epimerase"/>
    <property type="match status" value="1"/>
</dbReference>
<sequence length="331" mass="36547">MTPVPSLLTPRSKIYVAGHRGLVGSAIVRKLRDDGYDNLVLRTSSELDLRDQRAVAAFFADERPEHVFLAAAKVGGIVANNSFPADFIYDNLMIQTNVIHQAHLHGVKRLLFLGSSCIYPKLAPQPVREEYLLTGPLEPTNEPYAVAKIAGLIMCRSYNRQYGTRFLAAMPTNLYGPNDNFNLETSHVLPALIRKFHEAKTTGAPTVTVWGTGAPFREFIHVDDVADASLFLMTLPEDTVSSLLTPHSSPGFVNICTGEELTIRDLALLVKETVGYAGELVFDSSKPDGTPRKLSDPARLQALGWRHRIGLREGLADTYQWFLANQQAFKG</sequence>
<gene>
    <name evidence="9" type="primary">fcl</name>
    <name evidence="11" type="ORF">JN12_01992</name>
</gene>
<evidence type="ECO:0000256" key="9">
    <source>
        <dbReference type="HAMAP-Rule" id="MF_00956"/>
    </source>
</evidence>
<keyword evidence="6 9" id="KW-0413">Isomerase</keyword>
<evidence type="ECO:0000256" key="8">
    <source>
        <dbReference type="ARBA" id="ARBA00051935"/>
    </source>
</evidence>
<dbReference type="InterPro" id="IPR036291">
    <property type="entry name" value="NAD(P)-bd_dom_sf"/>
</dbReference>
<keyword evidence="12" id="KW-1185">Reference proteome</keyword>
<dbReference type="GO" id="GO:0070401">
    <property type="term" value="F:NADP+ binding"/>
    <property type="evidence" value="ECO:0007669"/>
    <property type="project" value="UniProtKB-UniRule"/>
</dbReference>
<dbReference type="GO" id="GO:0050577">
    <property type="term" value="F:GDP-L-fucose synthase activity"/>
    <property type="evidence" value="ECO:0007669"/>
    <property type="project" value="UniProtKB-UniRule"/>
</dbReference>
<proteinExistence type="inferred from homology"/>
<dbReference type="InterPro" id="IPR001509">
    <property type="entry name" value="Epimerase_deHydtase"/>
</dbReference>
<dbReference type="HAMAP" id="MF_00956">
    <property type="entry name" value="GDP_fucose_synth"/>
    <property type="match status" value="1"/>
</dbReference>
<keyword evidence="4 9" id="KW-0521">NADP</keyword>
<dbReference type="GO" id="GO:0016853">
    <property type="term" value="F:isomerase activity"/>
    <property type="evidence" value="ECO:0007669"/>
    <property type="project" value="UniProtKB-KW"/>
</dbReference>
<dbReference type="AlphaFoldDB" id="A0A562VNF0"/>
<evidence type="ECO:0000313" key="12">
    <source>
        <dbReference type="Proteomes" id="UP000319449"/>
    </source>
</evidence>
<feature type="domain" description="NAD-dependent epimerase/dehydratase" evidence="10">
    <location>
        <begin position="14"/>
        <end position="238"/>
    </location>
</feature>
<dbReference type="OrthoDB" id="9811425at2"/>
<organism evidence="11 12">
    <name type="scientific">Geobacter argillaceus</name>
    <dbReference type="NCBI Taxonomy" id="345631"/>
    <lineage>
        <taxon>Bacteria</taxon>
        <taxon>Pseudomonadati</taxon>
        <taxon>Thermodesulfobacteriota</taxon>
        <taxon>Desulfuromonadia</taxon>
        <taxon>Geobacterales</taxon>
        <taxon>Geobacteraceae</taxon>
        <taxon>Geobacter</taxon>
    </lineage>
</organism>
<feature type="site" description="Important for catalytic activity" evidence="9">
    <location>
        <position position="115"/>
    </location>
</feature>
<dbReference type="FunFam" id="3.40.50.720:FF:000101">
    <property type="entry name" value="GDP-L-fucose synthase"/>
    <property type="match status" value="1"/>
</dbReference>
<feature type="binding site" evidence="9">
    <location>
        <position position="187"/>
    </location>
    <ligand>
        <name>NADP(+)</name>
        <dbReference type="ChEBI" id="CHEBI:58349"/>
    </ligand>
</feature>
<dbReference type="Gene3D" id="3.90.25.10">
    <property type="entry name" value="UDP-galactose 4-epimerase, domain 1"/>
    <property type="match status" value="1"/>
</dbReference>
<evidence type="ECO:0000256" key="6">
    <source>
        <dbReference type="ARBA" id="ARBA00023235"/>
    </source>
</evidence>
<feature type="binding site" evidence="9">
    <location>
        <position position="288"/>
    </location>
    <ligand>
        <name>substrate</name>
    </ligand>
</feature>